<geneLocation type="chloroplast" evidence="8"/>
<keyword evidence="4" id="KW-1133">Transmembrane helix</keyword>
<evidence type="ECO:0000256" key="5">
    <source>
        <dbReference type="ARBA" id="ARBA00023136"/>
    </source>
</evidence>
<dbReference type="GO" id="GO:0050821">
    <property type="term" value="P:protein stabilization"/>
    <property type="evidence" value="ECO:0007669"/>
    <property type="project" value="InterPro"/>
</dbReference>
<dbReference type="GO" id="GO:0009523">
    <property type="term" value="C:photosystem II"/>
    <property type="evidence" value="ECO:0007669"/>
    <property type="project" value="UniProtKB-KW"/>
</dbReference>
<dbReference type="PANTHER" id="PTHR34469:SF4">
    <property type="entry name" value="PHOTOSYSTEM II REACTION CENTER PROTEIN H"/>
    <property type="match status" value="1"/>
</dbReference>
<dbReference type="SUPFAM" id="SSF161025">
    <property type="entry name" value="Photosystem II 10 kDa phosphoprotein PsbH"/>
    <property type="match status" value="1"/>
</dbReference>
<reference evidence="8" key="1">
    <citation type="journal article" date="2019" name="J. ISSAAS">
        <title>Phylogenomics of Selaginellaceae with special reference to the enigmatic sanguinolenta group.</title>
        <authorList>
            <person name="Zhang H.-R."/>
            <person name="Wei R."/>
            <person name="Xiang Q.-P."/>
            <person name="Zhang X.-C."/>
        </authorList>
    </citation>
    <scope>NUCLEOTIDE SEQUENCE</scope>
</reference>
<evidence type="ECO:0000256" key="1">
    <source>
        <dbReference type="ARBA" id="ARBA00004167"/>
    </source>
</evidence>
<keyword evidence="3" id="KW-0812">Transmembrane</keyword>
<feature type="region of interest" description="Disordered" evidence="7">
    <location>
        <begin position="56"/>
        <end position="77"/>
    </location>
</feature>
<dbReference type="InterPro" id="IPR036863">
    <property type="entry name" value="PSII_PsbH_sf"/>
</dbReference>
<evidence type="ECO:0000256" key="4">
    <source>
        <dbReference type="ARBA" id="ARBA00022989"/>
    </source>
</evidence>
<evidence type="ECO:0000256" key="6">
    <source>
        <dbReference type="ARBA" id="ARBA00023276"/>
    </source>
</evidence>
<dbReference type="PANTHER" id="PTHR34469">
    <property type="entry name" value="PHOTOSYSTEM II REACTION CENTER PROTEIN H"/>
    <property type="match status" value="1"/>
</dbReference>
<organism evidence="8">
    <name type="scientific">Selaginella sanguinolenta</name>
    <dbReference type="NCBI Taxonomy" id="493175"/>
    <lineage>
        <taxon>Eukaryota</taxon>
        <taxon>Viridiplantae</taxon>
        <taxon>Streptophyta</taxon>
        <taxon>Embryophyta</taxon>
        <taxon>Tracheophyta</taxon>
        <taxon>Lycopodiopsida</taxon>
        <taxon>Selaginellales</taxon>
        <taxon>Selaginellaceae</taxon>
        <taxon>Selaginella</taxon>
    </lineage>
</organism>
<accession>A0A650FS89</accession>
<evidence type="ECO:0000313" key="8">
    <source>
        <dbReference type="EMBL" id="QGU93246.1"/>
    </source>
</evidence>
<dbReference type="Gene3D" id="1.20.5.880">
    <property type="entry name" value="Photosystem II reaction center protein H"/>
    <property type="match status" value="1"/>
</dbReference>
<name>A0A650FS89_9TRAC</name>
<feature type="region of interest" description="Disordered" evidence="7">
    <location>
        <begin position="1"/>
        <end position="37"/>
    </location>
</feature>
<keyword evidence="6" id="KW-0604">Photosystem II</keyword>
<dbReference type="GO" id="GO:0042301">
    <property type="term" value="F:phosphate ion binding"/>
    <property type="evidence" value="ECO:0007669"/>
    <property type="project" value="InterPro"/>
</dbReference>
<evidence type="ECO:0000256" key="3">
    <source>
        <dbReference type="ARBA" id="ARBA00022692"/>
    </source>
</evidence>
<dbReference type="GO" id="GO:0015979">
    <property type="term" value="P:photosynthesis"/>
    <property type="evidence" value="ECO:0007669"/>
    <property type="project" value="UniProtKB-KW"/>
</dbReference>
<gene>
    <name evidence="8" type="primary">psbH</name>
</gene>
<comment type="subcellular location">
    <subcellularLocation>
        <location evidence="1">Membrane</location>
        <topology evidence="1">Single-pass membrane protein</topology>
    </subcellularLocation>
</comment>
<evidence type="ECO:0000256" key="7">
    <source>
        <dbReference type="SAM" id="MobiDB-lite"/>
    </source>
</evidence>
<keyword evidence="2" id="KW-0602">Photosynthesis</keyword>
<evidence type="ECO:0000256" key="2">
    <source>
        <dbReference type="ARBA" id="ARBA00022531"/>
    </source>
</evidence>
<dbReference type="InterPro" id="IPR001056">
    <property type="entry name" value="PSII_PsbH"/>
</dbReference>
<keyword evidence="8" id="KW-0150">Chloroplast</keyword>
<sequence>MATRIDGKTNPRIDEPRRTGVGNSSKPPNPEYGRVAPGWGTAPVMGVAMAPSAASPATISETYNPPVPVDGVPVSWR</sequence>
<feature type="compositionally biased region" description="Basic and acidic residues" evidence="7">
    <location>
        <begin position="1"/>
        <end position="18"/>
    </location>
</feature>
<proteinExistence type="predicted"/>
<keyword evidence="5" id="KW-0472">Membrane</keyword>
<keyword evidence="8" id="KW-0934">Plastid</keyword>
<dbReference type="Pfam" id="PF00737">
    <property type="entry name" value="PsbH"/>
    <property type="match status" value="1"/>
</dbReference>
<dbReference type="AlphaFoldDB" id="A0A650FS89"/>
<dbReference type="EMBL" id="MK622383">
    <property type="protein sequence ID" value="QGU93246.1"/>
    <property type="molecule type" value="Genomic_DNA"/>
</dbReference>
<protein>
    <submittedName>
        <fullName evidence="8">Photosystem II phosphoprotein</fullName>
    </submittedName>
</protein>